<reference evidence="1" key="2">
    <citation type="submission" date="2015-03" db="UniProtKB">
        <authorList>
            <consortium name="EnsemblPlants"/>
        </authorList>
    </citation>
    <scope>IDENTIFICATION</scope>
</reference>
<dbReference type="PANTHER" id="PTHR32343">
    <property type="entry name" value="SERINE/ARGININE-RICH SPLICING FACTOR"/>
    <property type="match status" value="1"/>
</dbReference>
<dbReference type="PANTHER" id="PTHR32343:SF30">
    <property type="entry name" value="POLYADENYLATE-BINDING PROTEIN-INTERACTING PROTEIN 12"/>
    <property type="match status" value="1"/>
</dbReference>
<evidence type="ECO:0008006" key="3">
    <source>
        <dbReference type="Google" id="ProtNLM"/>
    </source>
</evidence>
<keyword evidence="2" id="KW-1185">Reference proteome</keyword>
<sequence>MNPQTSIALREDVIQRTVYVYVSDIDQQVTEEQLDCLFIGFGQWKVMCFLDSRVSTSPVFGSQAEDEHEMRARKIYYTKIDTKVTQTDIKLLFEAACGEGESLKYTCLFPCYLCSPRHDILRGQPDAGFSLFPQSENINLDDRGGKAWSCSGDGENVVWLFLGVANTSIILHDDEFLKYLKDHQENFRFERM</sequence>
<accession>A0A0D3D376</accession>
<dbReference type="HOGENOM" id="CLU_1416966_0_0_1"/>
<dbReference type="Proteomes" id="UP000032141">
    <property type="component" value="Chromosome C7"/>
</dbReference>
<dbReference type="eggNOG" id="KOG0118">
    <property type="taxonomic scope" value="Eukaryota"/>
</dbReference>
<proteinExistence type="predicted"/>
<evidence type="ECO:0000313" key="1">
    <source>
        <dbReference type="EnsemblPlants" id="Bo7g012770.1"/>
    </source>
</evidence>
<dbReference type="Gramene" id="Bo7g012770.1">
    <property type="protein sequence ID" value="Bo7g012770.1"/>
    <property type="gene ID" value="Bo7g012770"/>
</dbReference>
<dbReference type="AlphaFoldDB" id="A0A0D3D376"/>
<organism evidence="1 2">
    <name type="scientific">Brassica oleracea var. oleracea</name>
    <dbReference type="NCBI Taxonomy" id="109376"/>
    <lineage>
        <taxon>Eukaryota</taxon>
        <taxon>Viridiplantae</taxon>
        <taxon>Streptophyta</taxon>
        <taxon>Embryophyta</taxon>
        <taxon>Tracheophyta</taxon>
        <taxon>Spermatophyta</taxon>
        <taxon>Magnoliopsida</taxon>
        <taxon>eudicotyledons</taxon>
        <taxon>Gunneridae</taxon>
        <taxon>Pentapetalae</taxon>
        <taxon>rosids</taxon>
        <taxon>malvids</taxon>
        <taxon>Brassicales</taxon>
        <taxon>Brassicaceae</taxon>
        <taxon>Brassiceae</taxon>
        <taxon>Brassica</taxon>
    </lineage>
</organism>
<reference evidence="1 2" key="1">
    <citation type="journal article" date="2014" name="Genome Biol.">
        <title>Transcriptome and methylome profiling reveals relics of genome dominance in the mesopolyploid Brassica oleracea.</title>
        <authorList>
            <person name="Parkin I.A."/>
            <person name="Koh C."/>
            <person name="Tang H."/>
            <person name="Robinson S.J."/>
            <person name="Kagale S."/>
            <person name="Clarke W.E."/>
            <person name="Town C.D."/>
            <person name="Nixon J."/>
            <person name="Krishnakumar V."/>
            <person name="Bidwell S.L."/>
            <person name="Denoeud F."/>
            <person name="Belcram H."/>
            <person name="Links M.G."/>
            <person name="Just J."/>
            <person name="Clarke C."/>
            <person name="Bender T."/>
            <person name="Huebert T."/>
            <person name="Mason A.S."/>
            <person name="Pires J.C."/>
            <person name="Barker G."/>
            <person name="Moore J."/>
            <person name="Walley P.G."/>
            <person name="Manoli S."/>
            <person name="Batley J."/>
            <person name="Edwards D."/>
            <person name="Nelson M.N."/>
            <person name="Wang X."/>
            <person name="Paterson A.H."/>
            <person name="King G."/>
            <person name="Bancroft I."/>
            <person name="Chalhoub B."/>
            <person name="Sharpe A.G."/>
        </authorList>
    </citation>
    <scope>NUCLEOTIDE SEQUENCE</scope>
    <source>
        <strain evidence="1 2">cv. TO1000</strain>
    </source>
</reference>
<evidence type="ECO:0000313" key="2">
    <source>
        <dbReference type="Proteomes" id="UP000032141"/>
    </source>
</evidence>
<dbReference type="STRING" id="109376.A0A0D3D376"/>
<dbReference type="EnsemblPlants" id="Bo7g012770.1">
    <property type="protein sequence ID" value="Bo7g012770.1"/>
    <property type="gene ID" value="Bo7g012770"/>
</dbReference>
<protein>
    <recommendedName>
        <fullName evidence="3">RRM domain-containing protein</fullName>
    </recommendedName>
</protein>
<name>A0A0D3D376_BRAOL</name>